<dbReference type="AlphaFoldDB" id="A0AAV4UGG7"/>
<comment type="caution">
    <text evidence="1">The sequence shown here is derived from an EMBL/GenBank/DDBJ whole genome shotgun (WGS) entry which is preliminary data.</text>
</comment>
<accession>A0AAV4UGG7</accession>
<dbReference type="Proteomes" id="UP001054945">
    <property type="component" value="Unassembled WGS sequence"/>
</dbReference>
<dbReference type="EMBL" id="BPLR01012826">
    <property type="protein sequence ID" value="GIY56920.1"/>
    <property type="molecule type" value="Genomic_DNA"/>
</dbReference>
<name>A0AAV4UGG7_CAEEX</name>
<evidence type="ECO:0000313" key="2">
    <source>
        <dbReference type="Proteomes" id="UP001054945"/>
    </source>
</evidence>
<keyword evidence="2" id="KW-1185">Reference proteome</keyword>
<sequence>MYGQSGQLGGLKTLLVRERTCSAPNCCLNRRDNPVEWRTFQFGSRTKDEDAMYTDSFLWLTLLKIFSKYAELGNLVNAASAAEPV</sequence>
<organism evidence="1 2">
    <name type="scientific">Caerostris extrusa</name>
    <name type="common">Bark spider</name>
    <name type="synonym">Caerostris bankana</name>
    <dbReference type="NCBI Taxonomy" id="172846"/>
    <lineage>
        <taxon>Eukaryota</taxon>
        <taxon>Metazoa</taxon>
        <taxon>Ecdysozoa</taxon>
        <taxon>Arthropoda</taxon>
        <taxon>Chelicerata</taxon>
        <taxon>Arachnida</taxon>
        <taxon>Araneae</taxon>
        <taxon>Araneomorphae</taxon>
        <taxon>Entelegynae</taxon>
        <taxon>Araneoidea</taxon>
        <taxon>Araneidae</taxon>
        <taxon>Caerostris</taxon>
    </lineage>
</organism>
<gene>
    <name evidence="1" type="ORF">CEXT_778361</name>
</gene>
<proteinExistence type="predicted"/>
<reference evidence="1 2" key="1">
    <citation type="submission" date="2021-06" db="EMBL/GenBank/DDBJ databases">
        <title>Caerostris extrusa draft genome.</title>
        <authorList>
            <person name="Kono N."/>
            <person name="Arakawa K."/>
        </authorList>
    </citation>
    <scope>NUCLEOTIDE SEQUENCE [LARGE SCALE GENOMIC DNA]</scope>
</reference>
<evidence type="ECO:0000313" key="1">
    <source>
        <dbReference type="EMBL" id="GIY56920.1"/>
    </source>
</evidence>
<protein>
    <submittedName>
        <fullName evidence="1">Uncharacterized protein</fullName>
    </submittedName>
</protein>